<dbReference type="InterPro" id="IPR052715">
    <property type="entry name" value="RAYT_transposase"/>
</dbReference>
<evidence type="ECO:0000313" key="2">
    <source>
        <dbReference type="EMBL" id="MDN0015693.1"/>
    </source>
</evidence>
<dbReference type="SUPFAM" id="SSF143422">
    <property type="entry name" value="Transposase IS200-like"/>
    <property type="match status" value="1"/>
</dbReference>
<protein>
    <recommendedName>
        <fullName evidence="1">Transposase IS200-like domain-containing protein</fullName>
    </recommendedName>
</protein>
<dbReference type="PANTHER" id="PTHR36966">
    <property type="entry name" value="REP-ASSOCIATED TYROSINE TRANSPOSASE"/>
    <property type="match status" value="1"/>
</dbReference>
<dbReference type="PANTHER" id="PTHR36966:SF1">
    <property type="entry name" value="REP-ASSOCIATED TYROSINE TRANSPOSASE"/>
    <property type="match status" value="1"/>
</dbReference>
<keyword evidence="3" id="KW-1185">Reference proteome</keyword>
<feature type="domain" description="Transposase IS200-like" evidence="1">
    <location>
        <begin position="18"/>
        <end position="159"/>
    </location>
</feature>
<dbReference type="Gene3D" id="3.30.70.1290">
    <property type="entry name" value="Transposase IS200-like"/>
    <property type="match status" value="1"/>
</dbReference>
<dbReference type="InterPro" id="IPR036515">
    <property type="entry name" value="Transposase_17_sf"/>
</dbReference>
<dbReference type="SMART" id="SM01321">
    <property type="entry name" value="Y1_Tnp"/>
    <property type="match status" value="1"/>
</dbReference>
<comment type="caution">
    <text evidence="2">The sequence shown here is derived from an EMBL/GenBank/DDBJ whole genome shotgun (WGS) entry which is preliminary data.</text>
</comment>
<dbReference type="RefSeq" id="WP_267981961.1">
    <property type="nucleotide sequence ID" value="NZ_JAPQKF010000010.1"/>
</dbReference>
<evidence type="ECO:0000259" key="1">
    <source>
        <dbReference type="SMART" id="SM01321"/>
    </source>
</evidence>
<proteinExistence type="predicted"/>
<gene>
    <name evidence="2" type="ORF">QTA56_15840</name>
</gene>
<accession>A0ABT7WSQ6</accession>
<dbReference type="InterPro" id="IPR002686">
    <property type="entry name" value="Transposase_17"/>
</dbReference>
<reference evidence="2" key="1">
    <citation type="submission" date="2023-06" db="EMBL/GenBank/DDBJ databases">
        <title>Two novel species of Acinetobacter isolated from motorbike repairing workshop in Vietnam.</title>
        <authorList>
            <person name="Le N.T.T."/>
        </authorList>
    </citation>
    <scope>NUCLEOTIDE SEQUENCE</scope>
    <source>
        <strain evidence="2">VNH17</strain>
    </source>
</reference>
<evidence type="ECO:0000313" key="3">
    <source>
        <dbReference type="Proteomes" id="UP001168524"/>
    </source>
</evidence>
<dbReference type="Proteomes" id="UP001168524">
    <property type="component" value="Unassembled WGS sequence"/>
</dbReference>
<dbReference type="EMBL" id="JAUDZE010000010">
    <property type="protein sequence ID" value="MDN0015693.1"/>
    <property type="molecule type" value="Genomic_DNA"/>
</dbReference>
<organism evidence="2 3">
    <name type="scientific">Acinetobacter thutiue</name>
    <dbReference type="NCBI Taxonomy" id="2998078"/>
    <lineage>
        <taxon>Bacteria</taxon>
        <taxon>Pseudomonadati</taxon>
        <taxon>Pseudomonadota</taxon>
        <taxon>Gammaproteobacteria</taxon>
        <taxon>Moraxellales</taxon>
        <taxon>Moraxellaceae</taxon>
        <taxon>Acinetobacter</taxon>
    </lineage>
</organism>
<sequence>MNIAKQRKSNRLMGYDYSQNGAYFITVCIQDRQTLLGEISVKSNPTHPEDTAVLIPSELGRLVIQETEKLMTIYSHITLDCYVIMPNHVHMIIAIDNVAYHEQMPYETLVLPTVSRIIKQWKGVITKKAGFSPWQKSFHDHIIRNTRDYMHIREYIENNPAQWELDCFYKK</sequence>
<name>A0ABT7WSQ6_9GAMM</name>